<dbReference type="GO" id="GO:0050313">
    <property type="term" value="F:sulfur dioxygenase activity"/>
    <property type="evidence" value="ECO:0007669"/>
    <property type="project" value="TreeGrafter"/>
</dbReference>
<name>A0A9P6VZ93_RHOMI</name>
<sequence length="430" mass="46952">MTAATLAFRQITRTSASRPFTAAARRTPAAFRRIPVTATTFARTVHTAPALPSRARTASSIRTMATTAASKRNPTPPLVPFRTHSPQPNASKDTPLTHVFFHQPTSTWTYLVVCPTTRKAAVIDSVLDFDPVTNTVSTETADGLLAFAEQEHIHIERILETHAHADHLTGAAYLQLRLGGNPAAFDSEIEPLAASATARIPIGAYSAVRETQAHFARLYEVPMEELENAFDELYEEGSKLRIGDCEGEVWHLPGHTECSAGYVFGDAVYTGDSVLLVSTPPLFSGRLPSRSGQEADSFAVLTRAQPSIGSARVDFPAGSATRLFASSQRLLSLPSHFRLFSGHHYAASPTYEGGNRCSATVGEQKALNKHFKEGTAPEEFVKMREERDKELNEPRLLHQSLQVNIRAGRLPKGKDGRPYLRIPLHAPAIL</sequence>
<comment type="caution">
    <text evidence="2">The sequence shown here is derived from an EMBL/GenBank/DDBJ whole genome shotgun (WGS) entry which is preliminary data.</text>
</comment>
<gene>
    <name evidence="2" type="ORF">C6P46_005279</name>
</gene>
<dbReference type="InterPro" id="IPR001279">
    <property type="entry name" value="Metallo-B-lactamas"/>
</dbReference>
<organism evidence="2 3">
    <name type="scientific">Rhodotorula mucilaginosa</name>
    <name type="common">Yeast</name>
    <name type="synonym">Rhodotorula rubra</name>
    <dbReference type="NCBI Taxonomy" id="5537"/>
    <lineage>
        <taxon>Eukaryota</taxon>
        <taxon>Fungi</taxon>
        <taxon>Dikarya</taxon>
        <taxon>Basidiomycota</taxon>
        <taxon>Pucciniomycotina</taxon>
        <taxon>Microbotryomycetes</taxon>
        <taxon>Sporidiobolales</taxon>
        <taxon>Sporidiobolaceae</taxon>
        <taxon>Rhodotorula</taxon>
    </lineage>
</organism>
<dbReference type="GO" id="GO:0070813">
    <property type="term" value="P:hydrogen sulfide metabolic process"/>
    <property type="evidence" value="ECO:0007669"/>
    <property type="project" value="TreeGrafter"/>
</dbReference>
<dbReference type="Proteomes" id="UP000777482">
    <property type="component" value="Unassembled WGS sequence"/>
</dbReference>
<dbReference type="InterPro" id="IPR051682">
    <property type="entry name" value="Mito_Persulfide_Diox"/>
</dbReference>
<dbReference type="SMART" id="SM00849">
    <property type="entry name" value="Lactamase_B"/>
    <property type="match status" value="1"/>
</dbReference>
<dbReference type="Pfam" id="PF00753">
    <property type="entry name" value="Lactamase_B"/>
    <property type="match status" value="1"/>
</dbReference>
<dbReference type="InterPro" id="IPR036866">
    <property type="entry name" value="RibonucZ/Hydroxyglut_hydro"/>
</dbReference>
<dbReference type="EMBL" id="PUHQ01000056">
    <property type="protein sequence ID" value="KAG0659226.1"/>
    <property type="molecule type" value="Genomic_DNA"/>
</dbReference>
<accession>A0A9P6VZ93</accession>
<reference evidence="2 3" key="1">
    <citation type="submission" date="2020-11" db="EMBL/GenBank/DDBJ databases">
        <title>Kefir isolates.</title>
        <authorList>
            <person name="Marcisauskas S."/>
            <person name="Kim Y."/>
            <person name="Blasche S."/>
        </authorList>
    </citation>
    <scope>NUCLEOTIDE SEQUENCE [LARGE SCALE GENOMIC DNA]</scope>
    <source>
        <strain evidence="2 3">KR</strain>
    </source>
</reference>
<feature type="domain" description="Metallo-beta-lactamase" evidence="1">
    <location>
        <begin position="106"/>
        <end position="312"/>
    </location>
</feature>
<keyword evidence="3" id="KW-1185">Reference proteome</keyword>
<dbReference type="SUPFAM" id="SSF56281">
    <property type="entry name" value="Metallo-hydrolase/oxidoreductase"/>
    <property type="match status" value="1"/>
</dbReference>
<evidence type="ECO:0000259" key="1">
    <source>
        <dbReference type="SMART" id="SM00849"/>
    </source>
</evidence>
<dbReference type="PANTHER" id="PTHR43084:SF1">
    <property type="entry name" value="PERSULFIDE DIOXYGENASE ETHE1, MITOCHONDRIAL"/>
    <property type="match status" value="1"/>
</dbReference>
<dbReference type="PANTHER" id="PTHR43084">
    <property type="entry name" value="PERSULFIDE DIOXYGENASE ETHE1"/>
    <property type="match status" value="1"/>
</dbReference>
<dbReference type="GO" id="GO:0006749">
    <property type="term" value="P:glutathione metabolic process"/>
    <property type="evidence" value="ECO:0007669"/>
    <property type="project" value="TreeGrafter"/>
</dbReference>
<dbReference type="Gene3D" id="3.60.15.10">
    <property type="entry name" value="Ribonuclease Z/Hydroxyacylglutathione hydrolase-like"/>
    <property type="match status" value="1"/>
</dbReference>
<dbReference type="OrthoDB" id="449487at2759"/>
<protein>
    <recommendedName>
        <fullName evidence="1">Metallo-beta-lactamase domain-containing protein</fullName>
    </recommendedName>
</protein>
<evidence type="ECO:0000313" key="2">
    <source>
        <dbReference type="EMBL" id="KAG0659226.1"/>
    </source>
</evidence>
<proteinExistence type="predicted"/>
<dbReference type="AlphaFoldDB" id="A0A9P6VZ93"/>
<evidence type="ECO:0000313" key="3">
    <source>
        <dbReference type="Proteomes" id="UP000777482"/>
    </source>
</evidence>